<feature type="compositionally biased region" description="Polar residues" evidence="5">
    <location>
        <begin position="442"/>
        <end position="457"/>
    </location>
</feature>
<dbReference type="OrthoDB" id="153872at2759"/>
<feature type="domain" description="TLDc" evidence="7">
    <location>
        <begin position="503"/>
        <end position="669"/>
    </location>
</feature>
<reference evidence="8" key="2">
    <citation type="journal article" date="2007" name="Science">
        <title>Draft genome sequence of the sexually transmitted pathogen Trichomonas vaginalis.</title>
        <authorList>
            <person name="Carlton J.M."/>
            <person name="Hirt R.P."/>
            <person name="Silva J.C."/>
            <person name="Delcher A.L."/>
            <person name="Schatz M."/>
            <person name="Zhao Q."/>
            <person name="Wortman J.R."/>
            <person name="Bidwell S.L."/>
            <person name="Alsmark U.C.M."/>
            <person name="Besteiro S."/>
            <person name="Sicheritz-Ponten T."/>
            <person name="Noel C.J."/>
            <person name="Dacks J.B."/>
            <person name="Foster P.G."/>
            <person name="Simillion C."/>
            <person name="Van de Peer Y."/>
            <person name="Miranda-Saavedra D."/>
            <person name="Barton G.J."/>
            <person name="Westrop G.D."/>
            <person name="Mueller S."/>
            <person name="Dessi D."/>
            <person name="Fiori P.L."/>
            <person name="Ren Q."/>
            <person name="Paulsen I."/>
            <person name="Zhang H."/>
            <person name="Bastida-Corcuera F.D."/>
            <person name="Simoes-Barbosa A."/>
            <person name="Brown M.T."/>
            <person name="Hayes R.D."/>
            <person name="Mukherjee M."/>
            <person name="Okumura C.Y."/>
            <person name="Schneider R."/>
            <person name="Smith A.J."/>
            <person name="Vanacova S."/>
            <person name="Villalvazo M."/>
            <person name="Haas B.J."/>
            <person name="Pertea M."/>
            <person name="Feldblyum T.V."/>
            <person name="Utterback T.R."/>
            <person name="Shu C.L."/>
            <person name="Osoegawa K."/>
            <person name="de Jong P.J."/>
            <person name="Hrdy I."/>
            <person name="Horvathova L."/>
            <person name="Zubacova Z."/>
            <person name="Dolezal P."/>
            <person name="Malik S.B."/>
            <person name="Logsdon J.M. Jr."/>
            <person name="Henze K."/>
            <person name="Gupta A."/>
            <person name="Wang C.C."/>
            <person name="Dunne R.L."/>
            <person name="Upcroft J.A."/>
            <person name="Upcroft P."/>
            <person name="White O."/>
            <person name="Salzberg S.L."/>
            <person name="Tang P."/>
            <person name="Chiu C.-H."/>
            <person name="Lee Y.-S."/>
            <person name="Embley T.M."/>
            <person name="Coombs G.H."/>
            <person name="Mottram J.C."/>
            <person name="Tachezy J."/>
            <person name="Fraser-Liggett C.M."/>
            <person name="Johnson P.J."/>
        </authorList>
    </citation>
    <scope>NUCLEOTIDE SEQUENCE [LARGE SCALE GENOMIC DNA]</scope>
    <source>
        <strain evidence="8">G3</strain>
    </source>
</reference>
<dbReference type="Gene3D" id="3.30.160.60">
    <property type="entry name" value="Classic Zinc Finger"/>
    <property type="match status" value="1"/>
</dbReference>
<reference evidence="8" key="1">
    <citation type="submission" date="2006-10" db="EMBL/GenBank/DDBJ databases">
        <authorList>
            <person name="Amadeo P."/>
            <person name="Zhao Q."/>
            <person name="Wortman J."/>
            <person name="Fraser-Liggett C."/>
            <person name="Carlton J."/>
        </authorList>
    </citation>
    <scope>NUCLEOTIDE SEQUENCE</scope>
    <source>
        <strain evidence="8">G3</strain>
    </source>
</reference>
<dbReference type="GO" id="GO:0008270">
    <property type="term" value="F:zinc ion binding"/>
    <property type="evidence" value="ECO:0007669"/>
    <property type="project" value="UniProtKB-KW"/>
</dbReference>
<keyword evidence="3" id="KW-0863">Zinc-finger</keyword>
<feature type="domain" description="B box-type" evidence="6">
    <location>
        <begin position="183"/>
        <end position="229"/>
    </location>
</feature>
<dbReference type="PANTHER" id="PTHR25462">
    <property type="entry name" value="BONUS, ISOFORM C-RELATED"/>
    <property type="match status" value="1"/>
</dbReference>
<feature type="region of interest" description="Disordered" evidence="5">
    <location>
        <begin position="439"/>
        <end position="468"/>
    </location>
</feature>
<keyword evidence="9" id="KW-1185">Reference proteome</keyword>
<evidence type="ECO:0000259" key="7">
    <source>
        <dbReference type="PROSITE" id="PS51886"/>
    </source>
</evidence>
<dbReference type="SMART" id="SM00584">
    <property type="entry name" value="TLDc"/>
    <property type="match status" value="1"/>
</dbReference>
<dbReference type="InterPro" id="IPR000315">
    <property type="entry name" value="Znf_B-box"/>
</dbReference>
<dbReference type="VEuPathDB" id="TrichDB:TVAG_258190"/>
<evidence type="ECO:0000259" key="6">
    <source>
        <dbReference type="PROSITE" id="PS50119"/>
    </source>
</evidence>
<dbReference type="Pfam" id="PF07534">
    <property type="entry name" value="TLD"/>
    <property type="match status" value="1"/>
</dbReference>
<proteinExistence type="predicted"/>
<dbReference type="InParanoid" id="A2E923"/>
<dbReference type="InterPro" id="IPR006571">
    <property type="entry name" value="TLDc_dom"/>
</dbReference>
<protein>
    <submittedName>
        <fullName evidence="8">B-box zinc finger family protein</fullName>
    </submittedName>
</protein>
<evidence type="ECO:0000256" key="1">
    <source>
        <dbReference type="ARBA" id="ARBA00022723"/>
    </source>
</evidence>
<feature type="domain" description="B box-type" evidence="6">
    <location>
        <begin position="239"/>
        <end position="281"/>
    </location>
</feature>
<dbReference type="SMR" id="A2E923"/>
<evidence type="ECO:0000256" key="2">
    <source>
        <dbReference type="ARBA" id="ARBA00022833"/>
    </source>
</evidence>
<evidence type="ECO:0000256" key="5">
    <source>
        <dbReference type="SAM" id="MobiDB-lite"/>
    </source>
</evidence>
<dbReference type="Proteomes" id="UP000001542">
    <property type="component" value="Unassembled WGS sequence"/>
</dbReference>
<dbReference type="AlphaFoldDB" id="A2E923"/>
<accession>A2E923</accession>
<dbReference type="VEuPathDB" id="TrichDB:TVAGG3_0542110"/>
<dbReference type="KEGG" id="tva:4768755"/>
<dbReference type="PANTHER" id="PTHR25462:SF296">
    <property type="entry name" value="MEIOTIC P26, ISOFORM F"/>
    <property type="match status" value="1"/>
</dbReference>
<dbReference type="EMBL" id="DS113331">
    <property type="protein sequence ID" value="EAY10817.1"/>
    <property type="molecule type" value="Genomic_DNA"/>
</dbReference>
<dbReference type="RefSeq" id="XP_001323040.1">
    <property type="nucleotide sequence ID" value="XM_001323005.1"/>
</dbReference>
<dbReference type="PROSITE" id="PS50119">
    <property type="entry name" value="ZF_BBOX"/>
    <property type="match status" value="2"/>
</dbReference>
<dbReference type="eggNOG" id="KOG2177">
    <property type="taxonomic scope" value="Eukaryota"/>
</dbReference>
<dbReference type="STRING" id="5722.A2E923"/>
<name>A2E923_TRIV3</name>
<feature type="compositionally biased region" description="Basic and acidic residues" evidence="5">
    <location>
        <begin position="458"/>
        <end position="468"/>
    </location>
</feature>
<dbReference type="SMART" id="SM00336">
    <property type="entry name" value="BBOX"/>
    <property type="match status" value="2"/>
</dbReference>
<keyword evidence="1" id="KW-0479">Metal-binding</keyword>
<dbReference type="PROSITE" id="PS51886">
    <property type="entry name" value="TLDC"/>
    <property type="match status" value="1"/>
</dbReference>
<dbReference type="InterPro" id="IPR049808">
    <property type="entry name" value="CONSTANS-like_Bbox1"/>
</dbReference>
<evidence type="ECO:0000256" key="3">
    <source>
        <dbReference type="PROSITE-ProRule" id="PRU00024"/>
    </source>
</evidence>
<dbReference type="InterPro" id="IPR047153">
    <property type="entry name" value="TRIM45/56/19-like"/>
</dbReference>
<dbReference type="Pfam" id="PF00643">
    <property type="entry name" value="zf-B_box"/>
    <property type="match status" value="2"/>
</dbReference>
<sequence>MSSQVSPFGDEFGLVEHHLRIQTQAPQLKITEMLDITQKAGTFQFQTFVKSMENPNIVHVFLDASTLQQGVADITSKGVRLPTKNGLQFNASKVTLPPGKEEYTLVHLIVALGKVSNYLNPVAAISGDNFLPLENVTSANIPQGYDSLRTSAKGDFVIFKPQQYNTLHIIKIKGGDNVAAKPLDCMKCDNCHKQYAVFYCTNDNMKLCINCDQKIHSSGVAKNHVRKPLGEVLPTFQPCPEHPDHMVQYYCEQCALPVCIECKVHGNHSHRDTLKHKLTGITQAYEQIGAKMNIPNPVRVNREKVLKASIAEAEDTVQNLQTNLTNVLAEIKRIADAASNEAKQLIGRRIVEAKSSLAELQRKYDQLKSTNTMLENYYTDGDPVPFLQEFHRTEVLDKDIETTLDLQRVNGIKADVAVFGSLSIQSPKPVDIPKAIERSLPRGTTTSHNQSSWPTSTTHRDADEESEKGAKITTLDKMAERKRRKYGKQFDEIDFVPFEGSEIIEDEETARKLYLCFPFKGMPETHLMFSTSSDGRDIQEMHRQIDGKGITVILIKAGGHVFGGFAASKWNSEMRPFGENSSSFLFSIDRNAFIPAHPQSEDPVFLCGTPDSFAFGRDDLVLAGNFDRCASTIENTFGIGLEYGSEAAQKFLAGQPRFKADNVEVWGFFSPAN</sequence>
<gene>
    <name evidence="8" type="ORF">TVAG_258190</name>
</gene>
<feature type="coiled-coil region" evidence="4">
    <location>
        <begin position="303"/>
        <end position="377"/>
    </location>
</feature>
<keyword evidence="2" id="KW-0862">Zinc</keyword>
<keyword evidence="4" id="KW-0175">Coiled coil</keyword>
<evidence type="ECO:0000256" key="4">
    <source>
        <dbReference type="SAM" id="Coils"/>
    </source>
</evidence>
<dbReference type="CDD" id="cd19821">
    <property type="entry name" value="Bbox1_BBX-like"/>
    <property type="match status" value="1"/>
</dbReference>
<evidence type="ECO:0000313" key="8">
    <source>
        <dbReference type="EMBL" id="EAY10817.1"/>
    </source>
</evidence>
<dbReference type="SUPFAM" id="SSF57845">
    <property type="entry name" value="B-box zinc-binding domain"/>
    <property type="match status" value="1"/>
</dbReference>
<evidence type="ECO:0000313" key="9">
    <source>
        <dbReference type="Proteomes" id="UP000001542"/>
    </source>
</evidence>
<organism evidence="8 9">
    <name type="scientific">Trichomonas vaginalis (strain ATCC PRA-98 / G3)</name>
    <dbReference type="NCBI Taxonomy" id="412133"/>
    <lineage>
        <taxon>Eukaryota</taxon>
        <taxon>Metamonada</taxon>
        <taxon>Parabasalia</taxon>
        <taxon>Trichomonadida</taxon>
        <taxon>Trichomonadidae</taxon>
        <taxon>Trichomonas</taxon>
    </lineage>
</organism>